<dbReference type="Proteomes" id="UP001399917">
    <property type="component" value="Unassembled WGS sequence"/>
</dbReference>
<evidence type="ECO:0000256" key="5">
    <source>
        <dbReference type="ARBA" id="ARBA00022692"/>
    </source>
</evidence>
<evidence type="ECO:0000256" key="9">
    <source>
        <dbReference type="RuleBase" id="RU369079"/>
    </source>
</evidence>
<gene>
    <name evidence="11" type="ORF">GCM10022404_02990</name>
</gene>
<feature type="transmembrane region" description="Helical" evidence="9">
    <location>
        <begin position="101"/>
        <end position="122"/>
    </location>
</feature>
<evidence type="ECO:0000313" key="12">
    <source>
        <dbReference type="Proteomes" id="UP001399917"/>
    </source>
</evidence>
<keyword evidence="3" id="KW-1003">Cell membrane</keyword>
<comment type="caution">
    <text evidence="11">The sequence shown here is derived from an EMBL/GenBank/DDBJ whole genome shotgun (WGS) entry which is preliminary data.</text>
</comment>
<keyword evidence="7 9" id="KW-0472">Membrane</keyword>
<feature type="transmembrane region" description="Helical" evidence="9">
    <location>
        <begin position="21"/>
        <end position="40"/>
    </location>
</feature>
<evidence type="ECO:0000259" key="10">
    <source>
        <dbReference type="Pfam" id="PF04290"/>
    </source>
</evidence>
<keyword evidence="2 9" id="KW-0813">Transport</keyword>
<reference evidence="12" key="1">
    <citation type="journal article" date="2019" name="Int. J. Syst. Evol. Microbiol.">
        <title>The Global Catalogue of Microorganisms (GCM) 10K type strain sequencing project: providing services to taxonomists for standard genome sequencing and annotation.</title>
        <authorList>
            <consortium name="The Broad Institute Genomics Platform"/>
            <consortium name="The Broad Institute Genome Sequencing Center for Infectious Disease"/>
            <person name="Wu L."/>
            <person name="Ma J."/>
        </authorList>
    </citation>
    <scope>NUCLEOTIDE SEQUENCE [LARGE SCALE GENOMIC DNA]</scope>
    <source>
        <strain evidence="12">JCM 17190</strain>
    </source>
</reference>
<protein>
    <recommendedName>
        <fullName evidence="9">TRAP transporter small permease protein</fullName>
    </recommendedName>
</protein>
<feature type="transmembrane region" description="Helical" evidence="9">
    <location>
        <begin position="142"/>
        <end position="165"/>
    </location>
</feature>
<evidence type="ECO:0000256" key="3">
    <source>
        <dbReference type="ARBA" id="ARBA00022475"/>
    </source>
</evidence>
<evidence type="ECO:0000256" key="2">
    <source>
        <dbReference type="ARBA" id="ARBA00022448"/>
    </source>
</evidence>
<comment type="function">
    <text evidence="9">Part of the tripartite ATP-independent periplasmic (TRAP) transport system.</text>
</comment>
<accession>A0ABP7JVB9</accession>
<keyword evidence="12" id="KW-1185">Reference proteome</keyword>
<evidence type="ECO:0000256" key="7">
    <source>
        <dbReference type="ARBA" id="ARBA00023136"/>
    </source>
</evidence>
<dbReference type="InterPro" id="IPR055348">
    <property type="entry name" value="DctQ"/>
</dbReference>
<dbReference type="PANTHER" id="PTHR35011">
    <property type="entry name" value="2,3-DIKETO-L-GULONATE TRAP TRANSPORTER SMALL PERMEASE PROTEIN YIAM"/>
    <property type="match status" value="1"/>
</dbReference>
<feature type="transmembrane region" description="Helical" evidence="9">
    <location>
        <begin position="60"/>
        <end position="80"/>
    </location>
</feature>
<evidence type="ECO:0000313" key="11">
    <source>
        <dbReference type="EMBL" id="GAA3855203.1"/>
    </source>
</evidence>
<dbReference type="RefSeq" id="WP_344842507.1">
    <property type="nucleotide sequence ID" value="NZ_BAABDF010000002.1"/>
</dbReference>
<keyword evidence="6 9" id="KW-1133">Transmembrane helix</keyword>
<organism evidence="11 12">
    <name type="scientific">Celeribacter arenosi</name>
    <dbReference type="NCBI Taxonomy" id="792649"/>
    <lineage>
        <taxon>Bacteria</taxon>
        <taxon>Pseudomonadati</taxon>
        <taxon>Pseudomonadota</taxon>
        <taxon>Alphaproteobacteria</taxon>
        <taxon>Rhodobacterales</taxon>
        <taxon>Roseobacteraceae</taxon>
        <taxon>Celeribacter</taxon>
    </lineage>
</organism>
<feature type="domain" description="Tripartite ATP-independent periplasmic transporters DctQ component" evidence="10">
    <location>
        <begin position="38"/>
        <end position="166"/>
    </location>
</feature>
<keyword evidence="4 9" id="KW-0997">Cell inner membrane</keyword>
<evidence type="ECO:0000256" key="8">
    <source>
        <dbReference type="ARBA" id="ARBA00038436"/>
    </source>
</evidence>
<sequence>MDDDALKPPRAIQLLDTVLSRLALVLGGTTLLFMTAFSVWNVLIMRKVLNNPIVGAEDLLVLALVVIVALSVPLGARTGAHIEIEVLENTMSAGFAKWSMIIVKILGFGVLAIMSWRLWHAGETAAKFGETTQQLLISYGPFYYLLAVSIGIYAVVVLLDIWQLIRSDKVIPLKLYGDTL</sequence>
<evidence type="ECO:0000256" key="4">
    <source>
        <dbReference type="ARBA" id="ARBA00022519"/>
    </source>
</evidence>
<proteinExistence type="inferred from homology"/>
<comment type="similarity">
    <text evidence="8 9">Belongs to the TRAP transporter small permease family.</text>
</comment>
<dbReference type="Pfam" id="PF04290">
    <property type="entry name" value="DctQ"/>
    <property type="match status" value="1"/>
</dbReference>
<evidence type="ECO:0000256" key="6">
    <source>
        <dbReference type="ARBA" id="ARBA00022989"/>
    </source>
</evidence>
<dbReference type="PANTHER" id="PTHR35011:SF10">
    <property type="entry name" value="TRAP TRANSPORTER SMALL PERMEASE PROTEIN"/>
    <property type="match status" value="1"/>
</dbReference>
<evidence type="ECO:0000256" key="1">
    <source>
        <dbReference type="ARBA" id="ARBA00004429"/>
    </source>
</evidence>
<name>A0ABP7JVB9_9RHOB</name>
<comment type="subcellular location">
    <subcellularLocation>
        <location evidence="1 9">Cell inner membrane</location>
        <topology evidence="1 9">Multi-pass membrane protein</topology>
    </subcellularLocation>
</comment>
<dbReference type="EMBL" id="BAABDF010000002">
    <property type="protein sequence ID" value="GAA3855203.1"/>
    <property type="molecule type" value="Genomic_DNA"/>
</dbReference>
<keyword evidence="5 9" id="KW-0812">Transmembrane</keyword>
<comment type="subunit">
    <text evidence="9">The complex comprises the extracytoplasmic solute receptor protein and the two transmembrane proteins.</text>
</comment>
<dbReference type="InterPro" id="IPR007387">
    <property type="entry name" value="TRAP_DctQ"/>
</dbReference>